<dbReference type="Proteomes" id="UP000241964">
    <property type="component" value="Unassembled WGS sequence"/>
</dbReference>
<evidence type="ECO:0000313" key="1">
    <source>
        <dbReference type="EMBL" id="PSL24765.1"/>
    </source>
</evidence>
<dbReference type="Gene3D" id="2.80.10.50">
    <property type="match status" value="1"/>
</dbReference>
<dbReference type="InterPro" id="IPR052918">
    <property type="entry name" value="Motility_Chemotaxis_Reg"/>
</dbReference>
<protein>
    <submittedName>
        <fullName evidence="1">Beta-propeller repeat-containing protein</fullName>
    </submittedName>
</protein>
<dbReference type="InterPro" id="IPR011042">
    <property type="entry name" value="6-blade_b-propeller_TolB-like"/>
</dbReference>
<reference evidence="1 2" key="1">
    <citation type="submission" date="2018-03" db="EMBL/GenBank/DDBJ databases">
        <title>Genomic Encyclopedia of Archaeal and Bacterial Type Strains, Phase II (KMG-II): from individual species to whole genera.</title>
        <authorList>
            <person name="Goeker M."/>
        </authorList>
    </citation>
    <scope>NUCLEOTIDE SEQUENCE [LARGE SCALE GENOMIC DNA]</scope>
    <source>
        <strain evidence="1 2">DSM 29057</strain>
    </source>
</reference>
<dbReference type="OrthoDB" id="937114at2"/>
<dbReference type="PANTHER" id="PTHR35580:SF1">
    <property type="entry name" value="PHYTASE-LIKE DOMAIN-CONTAINING PROTEIN"/>
    <property type="match status" value="1"/>
</dbReference>
<dbReference type="PANTHER" id="PTHR35580">
    <property type="entry name" value="CELL SURFACE GLYCOPROTEIN (S-LAYER PROTEIN)-LIKE PROTEIN"/>
    <property type="match status" value="1"/>
</dbReference>
<dbReference type="Gene3D" id="2.40.10.500">
    <property type="match status" value="1"/>
</dbReference>
<sequence>MRYVCFFILCLGLWQCKNPHSHEPTPVPENAGKGDTIGIITPPIIITASNAISYDIAVDKANNIYVTGAFSSTTTFDSISIIAKGNTDVFIAKYKPTGKLEWVQAIGGAGHDEGHGVAVDANGNVYVTGHYYETVSAGDISVTSAGSADVFIAKYDTHGQPQWIRTAGSDGGERSYDLALDNAANVYLTGEFQGTGFFGGVRKQSAGEFDLFVAKYNTDGEFLWVRSAGGSERETGYGIAADPGGDVYVTGAFFGTTAFGNTSTTSVGYADAFVAKYDKDGSFKWMQSLGKPYSDSGRGIALDLLGNVFVTGQHEANASGFLAKYSPDGSLLWNMPLDKTAQGSGVATDKSGNAYVISNVSTLLKYGADGMLQRAEFPRSDDTVAGTGIAVGSNDKPHLSGYYKGNLTFGGSSKISAGFLDIFVIAYQL</sequence>
<dbReference type="AlphaFoldDB" id="A0A2P8FSZ4"/>
<accession>A0A2P8FSZ4</accession>
<comment type="caution">
    <text evidence="1">The sequence shown here is derived from an EMBL/GenBank/DDBJ whole genome shotgun (WGS) entry which is preliminary data.</text>
</comment>
<proteinExistence type="predicted"/>
<gene>
    <name evidence="1" type="ORF">CLV60_113190</name>
</gene>
<dbReference type="SUPFAM" id="SSF101898">
    <property type="entry name" value="NHL repeat"/>
    <property type="match status" value="1"/>
</dbReference>
<dbReference type="Pfam" id="PF06739">
    <property type="entry name" value="SBBP"/>
    <property type="match status" value="2"/>
</dbReference>
<organism evidence="1 2">
    <name type="scientific">Dyadobacter jiangsuensis</name>
    <dbReference type="NCBI Taxonomy" id="1591085"/>
    <lineage>
        <taxon>Bacteria</taxon>
        <taxon>Pseudomonadati</taxon>
        <taxon>Bacteroidota</taxon>
        <taxon>Cytophagia</taxon>
        <taxon>Cytophagales</taxon>
        <taxon>Spirosomataceae</taxon>
        <taxon>Dyadobacter</taxon>
    </lineage>
</organism>
<evidence type="ECO:0000313" key="2">
    <source>
        <dbReference type="Proteomes" id="UP000241964"/>
    </source>
</evidence>
<dbReference type="Gene3D" id="2.120.10.30">
    <property type="entry name" value="TolB, C-terminal domain"/>
    <property type="match status" value="1"/>
</dbReference>
<name>A0A2P8FSZ4_9BACT</name>
<keyword evidence="2" id="KW-1185">Reference proteome</keyword>
<dbReference type="EMBL" id="PYAS01000013">
    <property type="protein sequence ID" value="PSL24765.1"/>
    <property type="molecule type" value="Genomic_DNA"/>
</dbReference>
<dbReference type="InterPro" id="IPR010620">
    <property type="entry name" value="SBBP_repeat"/>
</dbReference>